<evidence type="ECO:0000313" key="1">
    <source>
        <dbReference type="EMBL" id="KAJ8642811.1"/>
    </source>
</evidence>
<sequence length="207" mass="23630">MVAAAMGTEPRQYRGPIIAGPKQQNAEKRKPKGFRAFLLRWGYLSARGTRLRSASSMVWVWTRSDGEGGESRSRERKRAAAHEIERERKRFAERLPFGRKFLAEYPNRGRALSFFLSFFKRDLQLGSGSHSGSVIRLHRLFLKKGFELKLISSNSSLVILPTQLKLSTESSMAGKKRKQQTTQRHLQPFDTSSVSSSKKRSRPPKLH</sequence>
<evidence type="ECO:0000313" key="2">
    <source>
        <dbReference type="Proteomes" id="UP001234297"/>
    </source>
</evidence>
<dbReference type="EMBL" id="CM056810">
    <property type="protein sequence ID" value="KAJ8642811.1"/>
    <property type="molecule type" value="Genomic_DNA"/>
</dbReference>
<name>A0ACC2MB14_PERAE</name>
<proteinExistence type="predicted"/>
<accession>A0ACC2MB14</accession>
<protein>
    <submittedName>
        <fullName evidence="1">Uncharacterized protein</fullName>
    </submittedName>
</protein>
<keyword evidence="2" id="KW-1185">Reference proteome</keyword>
<gene>
    <name evidence="1" type="ORF">MRB53_004559</name>
</gene>
<reference evidence="1 2" key="1">
    <citation type="journal article" date="2022" name="Hortic Res">
        <title>A haplotype resolved chromosomal level avocado genome allows analysis of novel avocado genes.</title>
        <authorList>
            <person name="Nath O."/>
            <person name="Fletcher S.J."/>
            <person name="Hayward A."/>
            <person name="Shaw L.M."/>
            <person name="Masouleh A.K."/>
            <person name="Furtado A."/>
            <person name="Henry R.J."/>
            <person name="Mitter N."/>
        </authorList>
    </citation>
    <scope>NUCLEOTIDE SEQUENCE [LARGE SCALE GENOMIC DNA]</scope>
    <source>
        <strain evidence="2">cv. Hass</strain>
    </source>
</reference>
<comment type="caution">
    <text evidence="1">The sequence shown here is derived from an EMBL/GenBank/DDBJ whole genome shotgun (WGS) entry which is preliminary data.</text>
</comment>
<organism evidence="1 2">
    <name type="scientific">Persea americana</name>
    <name type="common">Avocado</name>
    <dbReference type="NCBI Taxonomy" id="3435"/>
    <lineage>
        <taxon>Eukaryota</taxon>
        <taxon>Viridiplantae</taxon>
        <taxon>Streptophyta</taxon>
        <taxon>Embryophyta</taxon>
        <taxon>Tracheophyta</taxon>
        <taxon>Spermatophyta</taxon>
        <taxon>Magnoliopsida</taxon>
        <taxon>Magnoliidae</taxon>
        <taxon>Laurales</taxon>
        <taxon>Lauraceae</taxon>
        <taxon>Persea</taxon>
    </lineage>
</organism>
<dbReference type="Proteomes" id="UP001234297">
    <property type="component" value="Chromosome 2"/>
</dbReference>